<dbReference type="AlphaFoldDB" id="X1IFP1"/>
<name>X1IFP1_9ZZZZ</name>
<dbReference type="NCBIfam" id="TIGR04336">
    <property type="entry name" value="AmmeMemoSam_B"/>
    <property type="match status" value="1"/>
</dbReference>
<evidence type="ECO:0000313" key="2">
    <source>
        <dbReference type="EMBL" id="GAH64939.1"/>
    </source>
</evidence>
<sequence length="210" mass="23403">KNFDTVILIGESHYHRFPGASIGNYQSYQTPLGEVEVDNGLAINIIKYEEAIKFYTQVHQGEHSLEVQLPFLQTLLRDFKIVPIILGERSSKLSSQIAQAIIQGLKGRDEKILFIASTDLSHFYPYQTALQLDNLTIKAIEKLDSASFFQGLSYGNYYLCGGAAVGTLLKIAENLEANKIKLLKYANSGDITGDKSRVVGYAAFIIYKNE</sequence>
<dbReference type="InterPro" id="IPR002737">
    <property type="entry name" value="MEMO1_fam"/>
</dbReference>
<dbReference type="PANTHER" id="PTHR11060:SF0">
    <property type="entry name" value="PROTEIN MEMO1"/>
    <property type="match status" value="1"/>
</dbReference>
<reference evidence="2" key="1">
    <citation type="journal article" date="2014" name="Front. Microbiol.">
        <title>High frequency of phylogenetically diverse reductive dehalogenase-homologous genes in deep subseafloor sedimentary metagenomes.</title>
        <authorList>
            <person name="Kawai M."/>
            <person name="Futagami T."/>
            <person name="Toyoda A."/>
            <person name="Takaki Y."/>
            <person name="Nishi S."/>
            <person name="Hori S."/>
            <person name="Arai W."/>
            <person name="Tsubouchi T."/>
            <person name="Morono Y."/>
            <person name="Uchiyama I."/>
            <person name="Ito T."/>
            <person name="Fujiyama A."/>
            <person name="Inagaki F."/>
            <person name="Takami H."/>
        </authorList>
    </citation>
    <scope>NUCLEOTIDE SEQUENCE</scope>
    <source>
        <strain evidence="2">Expedition CK06-06</strain>
    </source>
</reference>
<evidence type="ECO:0000256" key="1">
    <source>
        <dbReference type="ARBA" id="ARBA00006315"/>
    </source>
</evidence>
<dbReference type="Pfam" id="PF01875">
    <property type="entry name" value="Memo"/>
    <property type="match status" value="1"/>
</dbReference>
<feature type="non-terminal residue" evidence="2">
    <location>
        <position position="1"/>
    </location>
</feature>
<evidence type="ECO:0008006" key="3">
    <source>
        <dbReference type="Google" id="ProtNLM"/>
    </source>
</evidence>
<comment type="similarity">
    <text evidence="1">Belongs to the MEMO1 family.</text>
</comment>
<organism evidence="2">
    <name type="scientific">marine sediment metagenome</name>
    <dbReference type="NCBI Taxonomy" id="412755"/>
    <lineage>
        <taxon>unclassified sequences</taxon>
        <taxon>metagenomes</taxon>
        <taxon>ecological metagenomes</taxon>
    </lineage>
</organism>
<accession>X1IFP1</accession>
<protein>
    <recommendedName>
        <fullName evidence="3">AmmeMemoRadiSam system protein B</fullName>
    </recommendedName>
</protein>
<gene>
    <name evidence="2" type="ORF">S03H2_42749</name>
</gene>
<dbReference type="Gene3D" id="3.40.830.10">
    <property type="entry name" value="LigB-like"/>
    <property type="match status" value="1"/>
</dbReference>
<comment type="caution">
    <text evidence="2">The sequence shown here is derived from an EMBL/GenBank/DDBJ whole genome shotgun (WGS) entry which is preliminary data.</text>
</comment>
<dbReference type="PANTHER" id="PTHR11060">
    <property type="entry name" value="PROTEIN MEMO1"/>
    <property type="match status" value="1"/>
</dbReference>
<dbReference type="EMBL" id="BARU01026628">
    <property type="protein sequence ID" value="GAH64939.1"/>
    <property type="molecule type" value="Genomic_DNA"/>
</dbReference>
<dbReference type="SUPFAM" id="SSF53213">
    <property type="entry name" value="LigB-like"/>
    <property type="match status" value="1"/>
</dbReference>
<dbReference type="CDD" id="cd07361">
    <property type="entry name" value="MEMO_like"/>
    <property type="match status" value="1"/>
</dbReference>
<proteinExistence type="inferred from homology"/>